<dbReference type="InterPro" id="IPR013083">
    <property type="entry name" value="Znf_RING/FYVE/PHD"/>
</dbReference>
<keyword evidence="4 7" id="KW-0863">Zinc-finger</keyword>
<keyword evidence="4 7" id="KW-0479">Metal-binding</keyword>
<keyword evidence="1" id="KW-0723">Serine/threonine-protein kinase</keyword>
<evidence type="ECO:0000256" key="6">
    <source>
        <dbReference type="ARBA" id="ARBA00022833"/>
    </source>
</evidence>
<dbReference type="AlphaFoldDB" id="A0A914CFP4"/>
<feature type="domain" description="RING-type" evidence="9">
    <location>
        <begin position="7"/>
        <end position="46"/>
    </location>
</feature>
<feature type="coiled-coil region" evidence="8">
    <location>
        <begin position="176"/>
        <end position="233"/>
    </location>
</feature>
<dbReference type="GO" id="GO:0004674">
    <property type="term" value="F:protein serine/threonine kinase activity"/>
    <property type="evidence" value="ECO:0007669"/>
    <property type="project" value="UniProtKB-KW"/>
</dbReference>
<dbReference type="SUPFAM" id="SSF57850">
    <property type="entry name" value="RING/U-box"/>
    <property type="match status" value="1"/>
</dbReference>
<dbReference type="GO" id="GO:0008270">
    <property type="term" value="F:zinc ion binding"/>
    <property type="evidence" value="ECO:0007669"/>
    <property type="project" value="UniProtKB-KW"/>
</dbReference>
<dbReference type="InterPro" id="IPR001841">
    <property type="entry name" value="Znf_RING"/>
</dbReference>
<dbReference type="WBParaSite" id="ACRNAN_Path_982.g3777.t1">
    <property type="protein sequence ID" value="ACRNAN_Path_982.g3777.t1"/>
    <property type="gene ID" value="ACRNAN_Path_982.g3777"/>
</dbReference>
<evidence type="ECO:0000259" key="9">
    <source>
        <dbReference type="PROSITE" id="PS50089"/>
    </source>
</evidence>
<evidence type="ECO:0000256" key="5">
    <source>
        <dbReference type="ARBA" id="ARBA00022777"/>
    </source>
</evidence>
<organism evidence="10 11">
    <name type="scientific">Acrobeloides nanus</name>
    <dbReference type="NCBI Taxonomy" id="290746"/>
    <lineage>
        <taxon>Eukaryota</taxon>
        <taxon>Metazoa</taxon>
        <taxon>Ecdysozoa</taxon>
        <taxon>Nematoda</taxon>
        <taxon>Chromadorea</taxon>
        <taxon>Rhabditida</taxon>
        <taxon>Tylenchina</taxon>
        <taxon>Cephalobomorpha</taxon>
        <taxon>Cephaloboidea</taxon>
        <taxon>Cephalobidae</taxon>
        <taxon>Acrobeloides</taxon>
    </lineage>
</organism>
<keyword evidence="2" id="KW-0597">Phosphoprotein</keyword>
<protein>
    <submittedName>
        <fullName evidence="11">RING-type domain-containing protein</fullName>
    </submittedName>
</protein>
<evidence type="ECO:0000256" key="3">
    <source>
        <dbReference type="ARBA" id="ARBA00022679"/>
    </source>
</evidence>
<dbReference type="Proteomes" id="UP000887540">
    <property type="component" value="Unplaced"/>
</dbReference>
<dbReference type="Gene3D" id="3.30.40.10">
    <property type="entry name" value="Zinc/RING finger domain, C3HC4 (zinc finger)"/>
    <property type="match status" value="1"/>
</dbReference>
<sequence>MSLNGNCSICTESIEEDAAATKCGHTYHYSCIVEWVQQSSSCPKCRLVIEATGIIKLFVDHPDENSTSTSYRASKFDGSLESDISQQLNIAEKEQIQILTKQPEVKTEEVRVIRQSQTTSALTYMNSFYDVDVTKETLKLLLEMSELPNFKKLEKEEKRQFKWNAFKQKFESQHQEDKLKDEKKTLKKSYDEKIEKLVHNRKKKIEDLTKEQEKEVEKLAKKAKEEQEKELRKIYGRFQNEQKVLKDEVDKLPKSERKELLKTKKEELDKIQEHKEQELLRTLELNNEFVIATIREKFHTNLAMIDQDFFERKYLLIKAMNSALLELEEKQIVDKKIFAEQQIKKEFKLKQTQQEYRYEKENEHIRKENRLQEESLTNQLDQGRRELTNSLIKESNERIARFKELHQEETTENWLKSLDEYEEKERQIFQFSISDHESRCKMRLEEHRKKNMAMLRELEKIHIEKRQLLQNEELARLAQSEKEFQSNLLIYRANVPTRLQKMDEELNNL</sequence>
<keyword evidence="5" id="KW-0418">Kinase</keyword>
<keyword evidence="10" id="KW-1185">Reference proteome</keyword>
<accession>A0A914CFP4</accession>
<evidence type="ECO:0000256" key="1">
    <source>
        <dbReference type="ARBA" id="ARBA00022527"/>
    </source>
</evidence>
<evidence type="ECO:0000313" key="11">
    <source>
        <dbReference type="WBParaSite" id="ACRNAN_Path_982.g3777.t1"/>
    </source>
</evidence>
<keyword evidence="3" id="KW-0808">Transferase</keyword>
<dbReference type="InterPro" id="IPR051585">
    <property type="entry name" value="STE20_Ser/Thr_Kinases"/>
</dbReference>
<evidence type="ECO:0000313" key="10">
    <source>
        <dbReference type="Proteomes" id="UP000887540"/>
    </source>
</evidence>
<evidence type="ECO:0000256" key="7">
    <source>
        <dbReference type="PROSITE-ProRule" id="PRU00175"/>
    </source>
</evidence>
<dbReference type="PANTHER" id="PTHR46538">
    <property type="entry name" value="PROTEIN KINASE DOMAIN-CONTAINING PROTEIN"/>
    <property type="match status" value="1"/>
</dbReference>
<keyword evidence="6" id="KW-0862">Zinc</keyword>
<dbReference type="SMART" id="SM00184">
    <property type="entry name" value="RING"/>
    <property type="match status" value="1"/>
</dbReference>
<name>A0A914CFP4_9BILA</name>
<dbReference type="PROSITE" id="PS50089">
    <property type="entry name" value="ZF_RING_2"/>
    <property type="match status" value="1"/>
</dbReference>
<reference evidence="11" key="1">
    <citation type="submission" date="2022-11" db="UniProtKB">
        <authorList>
            <consortium name="WormBaseParasite"/>
        </authorList>
    </citation>
    <scope>IDENTIFICATION</scope>
</reference>
<dbReference type="InterPro" id="IPR022165">
    <property type="entry name" value="PKK"/>
</dbReference>
<dbReference type="Pfam" id="PF12474">
    <property type="entry name" value="PKK"/>
    <property type="match status" value="1"/>
</dbReference>
<dbReference type="Pfam" id="PF13639">
    <property type="entry name" value="zf-RING_2"/>
    <property type="match status" value="1"/>
</dbReference>
<proteinExistence type="predicted"/>
<evidence type="ECO:0000256" key="4">
    <source>
        <dbReference type="ARBA" id="ARBA00022771"/>
    </source>
</evidence>
<evidence type="ECO:0000256" key="8">
    <source>
        <dbReference type="SAM" id="Coils"/>
    </source>
</evidence>
<keyword evidence="8" id="KW-0175">Coiled coil</keyword>
<dbReference type="PANTHER" id="PTHR46538:SF3">
    <property type="entry name" value="PROTEIN KINASE DOMAIN-CONTAINING PROTEIN"/>
    <property type="match status" value="1"/>
</dbReference>
<evidence type="ECO:0000256" key="2">
    <source>
        <dbReference type="ARBA" id="ARBA00022553"/>
    </source>
</evidence>